<sequence>MHNRTTLMRPSPYLSLNAPPASAGMTGVWQAFRRAAVSQCHPAMLFAVLLPFLIALVGAMLLLWFCWTPLTDWLRDEASRWSVVNNVDEWLVTVGLFSLKVYLVPVVAAAILLPVSGILGLAIAAIFVMPLVLRHVGQREYAAVGKQGKFGTAVSVWNALWVSLAFALGWLLTLPLWLVPPMAVLLSVFWWAFAFSRMMRIDAIVEHASPEERRILLRRNNVGFWVVGLICSLINLLPPAWVFLPVFSALVFAHYGLDALQRLRQEKVIEMSRSTNVS</sequence>
<comment type="subcellular location">
    <subcellularLocation>
        <location evidence="1">Membrane</location>
        <topology evidence="1">Multi-pass membrane protein</topology>
    </subcellularLocation>
</comment>
<proteinExistence type="predicted"/>
<accession>A0A261RNW0</accession>
<dbReference type="AlphaFoldDB" id="A0A261RNW0"/>
<feature type="transmembrane region" description="Helical" evidence="5">
    <location>
        <begin position="150"/>
        <end position="171"/>
    </location>
</feature>
<evidence type="ECO:0000256" key="2">
    <source>
        <dbReference type="ARBA" id="ARBA00022692"/>
    </source>
</evidence>
<evidence type="ECO:0000256" key="4">
    <source>
        <dbReference type="ARBA" id="ARBA00023136"/>
    </source>
</evidence>
<evidence type="ECO:0000256" key="1">
    <source>
        <dbReference type="ARBA" id="ARBA00004141"/>
    </source>
</evidence>
<dbReference type="EMBL" id="NEVJ01000001">
    <property type="protein sequence ID" value="OZI26655.1"/>
    <property type="molecule type" value="Genomic_DNA"/>
</dbReference>
<evidence type="ECO:0000256" key="3">
    <source>
        <dbReference type="ARBA" id="ARBA00022989"/>
    </source>
</evidence>
<name>A0A261RNW0_9BORD</name>
<feature type="transmembrane region" description="Helical" evidence="5">
    <location>
        <begin position="43"/>
        <end position="65"/>
    </location>
</feature>
<evidence type="ECO:0008006" key="8">
    <source>
        <dbReference type="Google" id="ProtNLM"/>
    </source>
</evidence>
<keyword evidence="3 5" id="KW-1133">Transmembrane helix</keyword>
<keyword evidence="7" id="KW-1185">Reference proteome</keyword>
<reference evidence="6" key="1">
    <citation type="submission" date="2017-05" db="EMBL/GenBank/DDBJ databases">
        <title>Complete and WGS of Bordetella genogroups.</title>
        <authorList>
            <person name="Spilker T."/>
            <person name="Lipuma J."/>
        </authorList>
    </citation>
    <scope>NUCLEOTIDE SEQUENCE</scope>
    <source>
        <strain evidence="6">AU21707</strain>
    </source>
</reference>
<feature type="transmembrane region" description="Helical" evidence="5">
    <location>
        <begin position="177"/>
        <end position="195"/>
    </location>
</feature>
<comment type="caution">
    <text evidence="6">The sequence shown here is derived from an EMBL/GenBank/DDBJ whole genome shotgun (WGS) entry which is preliminary data.</text>
</comment>
<dbReference type="Proteomes" id="UP000216857">
    <property type="component" value="Unassembled WGS sequence"/>
</dbReference>
<evidence type="ECO:0000313" key="7">
    <source>
        <dbReference type="Proteomes" id="UP000216857"/>
    </source>
</evidence>
<gene>
    <name evidence="6" type="ORF">CAL26_04865</name>
</gene>
<feature type="transmembrane region" description="Helical" evidence="5">
    <location>
        <begin position="102"/>
        <end position="129"/>
    </location>
</feature>
<evidence type="ECO:0000256" key="5">
    <source>
        <dbReference type="SAM" id="Phobius"/>
    </source>
</evidence>
<dbReference type="STRING" id="1416803.CAL13_16645"/>
<protein>
    <recommendedName>
        <fullName evidence="8">EI24 domain-containing protein</fullName>
    </recommendedName>
</protein>
<feature type="transmembrane region" description="Helical" evidence="5">
    <location>
        <begin position="216"/>
        <end position="235"/>
    </location>
</feature>
<keyword evidence="2 5" id="KW-0812">Transmembrane</keyword>
<evidence type="ECO:0000313" key="6">
    <source>
        <dbReference type="EMBL" id="OZI26655.1"/>
    </source>
</evidence>
<dbReference type="Pfam" id="PF07264">
    <property type="entry name" value="EI24"/>
    <property type="match status" value="1"/>
</dbReference>
<dbReference type="InterPro" id="IPR059112">
    <property type="entry name" value="CysZ/EI24"/>
</dbReference>
<keyword evidence="4 5" id="KW-0472">Membrane</keyword>
<organism evidence="6 7">
    <name type="scientific">Bordetella genomosp. 9</name>
    <dbReference type="NCBI Taxonomy" id="1416803"/>
    <lineage>
        <taxon>Bacteria</taxon>
        <taxon>Pseudomonadati</taxon>
        <taxon>Pseudomonadota</taxon>
        <taxon>Betaproteobacteria</taxon>
        <taxon>Burkholderiales</taxon>
        <taxon>Alcaligenaceae</taxon>
        <taxon>Bordetella</taxon>
    </lineage>
</organism>